<dbReference type="GO" id="GO:0046872">
    <property type="term" value="F:metal ion binding"/>
    <property type="evidence" value="ECO:0007669"/>
    <property type="project" value="UniProtKB-UniRule"/>
</dbReference>
<dbReference type="PROSITE" id="PS01079">
    <property type="entry name" value="MOCF_BIOSYNTHESIS_2"/>
    <property type="match status" value="1"/>
</dbReference>
<dbReference type="UniPathway" id="UPA00344"/>
<evidence type="ECO:0000256" key="5">
    <source>
        <dbReference type="ARBA" id="ARBA00022505"/>
    </source>
</evidence>
<reference evidence="13 14" key="1">
    <citation type="submission" date="2018-05" db="EMBL/GenBank/DDBJ databases">
        <title>Leucothrix arctica sp. nov., isolated from Arctic seawater.</title>
        <authorList>
            <person name="Choi A."/>
            <person name="Baek K."/>
        </authorList>
    </citation>
    <scope>NUCLEOTIDE SEQUENCE [LARGE SCALE GENOMIC DNA]</scope>
    <source>
        <strain evidence="13 14">IMCC9719</strain>
    </source>
</reference>
<evidence type="ECO:0000313" key="14">
    <source>
        <dbReference type="Proteomes" id="UP000245506"/>
    </source>
</evidence>
<dbReference type="Gene3D" id="3.40.980.10">
    <property type="entry name" value="MoaB/Mog-like domain"/>
    <property type="match status" value="1"/>
</dbReference>
<dbReference type="SUPFAM" id="SSF63867">
    <property type="entry name" value="MoeA C-terminal domain-like"/>
    <property type="match status" value="1"/>
</dbReference>
<comment type="pathway">
    <text evidence="3 11">Cofactor biosynthesis; molybdopterin biosynthesis.</text>
</comment>
<evidence type="ECO:0000256" key="3">
    <source>
        <dbReference type="ARBA" id="ARBA00005046"/>
    </source>
</evidence>
<dbReference type="Gene3D" id="3.90.105.10">
    <property type="entry name" value="Molybdopterin biosynthesis moea protein, domain 2"/>
    <property type="match status" value="1"/>
</dbReference>
<dbReference type="InterPro" id="IPR036425">
    <property type="entry name" value="MoaB/Mog-like_dom_sf"/>
</dbReference>
<dbReference type="InterPro" id="IPR036688">
    <property type="entry name" value="MoeA_C_domain_IV_sf"/>
</dbReference>
<dbReference type="SUPFAM" id="SSF53218">
    <property type="entry name" value="Molybdenum cofactor biosynthesis proteins"/>
    <property type="match status" value="1"/>
</dbReference>
<evidence type="ECO:0000256" key="2">
    <source>
        <dbReference type="ARBA" id="ARBA00002901"/>
    </source>
</evidence>
<evidence type="ECO:0000256" key="9">
    <source>
        <dbReference type="ARBA" id="ARBA00023150"/>
    </source>
</evidence>
<dbReference type="OrthoDB" id="9804758at2"/>
<keyword evidence="7 11" id="KW-0479">Metal-binding</keyword>
<dbReference type="Gene3D" id="2.40.340.10">
    <property type="entry name" value="MoeA, C-terminal, domain IV"/>
    <property type="match status" value="1"/>
</dbReference>
<evidence type="ECO:0000256" key="4">
    <source>
        <dbReference type="ARBA" id="ARBA00010763"/>
    </source>
</evidence>
<dbReference type="NCBIfam" id="NF045515">
    <property type="entry name" value="Glp_gephyrin"/>
    <property type="match status" value="1"/>
</dbReference>
<dbReference type="Pfam" id="PF03454">
    <property type="entry name" value="MoeA_C"/>
    <property type="match status" value="1"/>
</dbReference>
<name>A0A317C6D1_9GAMM</name>
<dbReference type="Proteomes" id="UP000245506">
    <property type="component" value="Unassembled WGS sequence"/>
</dbReference>
<dbReference type="SUPFAM" id="SSF63882">
    <property type="entry name" value="MoeA N-terminal region -like"/>
    <property type="match status" value="1"/>
</dbReference>
<dbReference type="InterPro" id="IPR005111">
    <property type="entry name" value="MoeA_C_domain_IV"/>
</dbReference>
<dbReference type="PANTHER" id="PTHR10192:SF5">
    <property type="entry name" value="GEPHYRIN"/>
    <property type="match status" value="1"/>
</dbReference>
<organism evidence="13 14">
    <name type="scientific">Leucothrix arctica</name>
    <dbReference type="NCBI Taxonomy" id="1481894"/>
    <lineage>
        <taxon>Bacteria</taxon>
        <taxon>Pseudomonadati</taxon>
        <taxon>Pseudomonadota</taxon>
        <taxon>Gammaproteobacteria</taxon>
        <taxon>Thiotrichales</taxon>
        <taxon>Thiotrichaceae</taxon>
        <taxon>Leucothrix</taxon>
    </lineage>
</organism>
<dbReference type="InterPro" id="IPR038987">
    <property type="entry name" value="MoeA-like"/>
</dbReference>
<dbReference type="GO" id="GO:0005829">
    <property type="term" value="C:cytosol"/>
    <property type="evidence" value="ECO:0007669"/>
    <property type="project" value="TreeGrafter"/>
</dbReference>
<evidence type="ECO:0000256" key="11">
    <source>
        <dbReference type="RuleBase" id="RU365090"/>
    </source>
</evidence>
<keyword evidence="6 11" id="KW-0808">Transferase</keyword>
<evidence type="ECO:0000256" key="8">
    <source>
        <dbReference type="ARBA" id="ARBA00022842"/>
    </source>
</evidence>
<dbReference type="EMBL" id="QGKL01000044">
    <property type="protein sequence ID" value="PWQ92963.1"/>
    <property type="molecule type" value="Genomic_DNA"/>
</dbReference>
<comment type="catalytic activity">
    <reaction evidence="10">
        <text>adenylyl-molybdopterin + molybdate = Mo-molybdopterin + AMP + H(+)</text>
        <dbReference type="Rhea" id="RHEA:35047"/>
        <dbReference type="ChEBI" id="CHEBI:15378"/>
        <dbReference type="ChEBI" id="CHEBI:36264"/>
        <dbReference type="ChEBI" id="CHEBI:62727"/>
        <dbReference type="ChEBI" id="CHEBI:71302"/>
        <dbReference type="ChEBI" id="CHEBI:456215"/>
        <dbReference type="EC" id="2.10.1.1"/>
    </reaction>
</comment>
<dbReference type="AlphaFoldDB" id="A0A317C6D1"/>
<accession>A0A317C6D1</accession>
<dbReference type="EC" id="2.10.1.1" evidence="11"/>
<dbReference type="GO" id="GO:0061599">
    <property type="term" value="F:molybdopterin molybdotransferase activity"/>
    <property type="evidence" value="ECO:0007669"/>
    <property type="project" value="UniProtKB-UniRule"/>
</dbReference>
<evidence type="ECO:0000259" key="12">
    <source>
        <dbReference type="SMART" id="SM00852"/>
    </source>
</evidence>
<proteinExistence type="inferred from homology"/>
<dbReference type="Gene3D" id="2.170.190.11">
    <property type="entry name" value="Molybdopterin biosynthesis moea protein, domain 3"/>
    <property type="match status" value="1"/>
</dbReference>
<keyword evidence="9 11" id="KW-0501">Molybdenum cofactor biosynthesis</keyword>
<dbReference type="Pfam" id="PF00994">
    <property type="entry name" value="MoCF_biosynth"/>
    <property type="match status" value="1"/>
</dbReference>
<evidence type="ECO:0000256" key="7">
    <source>
        <dbReference type="ARBA" id="ARBA00022723"/>
    </source>
</evidence>
<dbReference type="FunFam" id="3.40.980.10:FF:000004">
    <property type="entry name" value="Molybdopterin molybdenumtransferase"/>
    <property type="match status" value="1"/>
</dbReference>
<keyword evidence="14" id="KW-1185">Reference proteome</keyword>
<dbReference type="InterPro" id="IPR008284">
    <property type="entry name" value="MoCF_biosynth_CS"/>
</dbReference>
<dbReference type="InterPro" id="IPR005110">
    <property type="entry name" value="MoeA_linker/N"/>
</dbReference>
<sequence>MSQVSCDSPSLGVTLMSVDSALSALESLVVPLLESEVVDLSAGLQRVLANDVYSNLDVPPLANSAMDGYAVTVTAGAPVPREPIEISQRIPAGTIGSALKAGTAARIFTGAPIPEGANAVVMQELCNVDGTGNSVVINDDVGVGQNIRFAGEDIAQGDCVLKAGKLLHPQELGLLASLGCSTIKVIKKLRVAVLFTGDELVQPGDDLDVGQIYNSNQYTLIGLLERLGCEVVNFGIVEDTLTTTIDALADAASKSDLVITSGGVSVGEEDHVKAAVASLGSLDLWRIAIKPGKPLAFGQVSGVPFLGLPGNPVSVFVTACVFARPFIKAMQGLGFNKARGLMVPAAFELKNIARREEYLRVRLSYGVDDVAVLEVFPNQGSGVLTSASWATGLAVVKQGSIVSQGELLEYMPFSTFDI</sequence>
<protein>
    <recommendedName>
        <fullName evidence="11">Molybdopterin molybdenumtransferase</fullName>
        <ecNumber evidence="11">2.10.1.1</ecNumber>
    </recommendedName>
</protein>
<keyword evidence="5 11" id="KW-0500">Molybdenum</keyword>
<dbReference type="CDD" id="cd00887">
    <property type="entry name" value="MoeA"/>
    <property type="match status" value="1"/>
</dbReference>
<comment type="function">
    <text evidence="2 11">Catalyzes the insertion of molybdate into adenylated molybdopterin with the concomitant release of AMP.</text>
</comment>
<gene>
    <name evidence="13" type="ORF">DKT75_21510</name>
</gene>
<evidence type="ECO:0000256" key="10">
    <source>
        <dbReference type="ARBA" id="ARBA00047317"/>
    </source>
</evidence>
<dbReference type="PANTHER" id="PTHR10192">
    <property type="entry name" value="MOLYBDOPTERIN BIOSYNTHESIS PROTEIN"/>
    <property type="match status" value="1"/>
</dbReference>
<dbReference type="Pfam" id="PF03453">
    <property type="entry name" value="MoeA_N"/>
    <property type="match status" value="1"/>
</dbReference>
<dbReference type="GO" id="GO:0006777">
    <property type="term" value="P:Mo-molybdopterin cofactor biosynthetic process"/>
    <property type="evidence" value="ECO:0007669"/>
    <property type="project" value="UniProtKB-UniRule"/>
</dbReference>
<feature type="domain" description="MoaB/Mog" evidence="12">
    <location>
        <begin position="192"/>
        <end position="329"/>
    </location>
</feature>
<dbReference type="InterPro" id="IPR036135">
    <property type="entry name" value="MoeA_linker/N_sf"/>
</dbReference>
<dbReference type="SMART" id="SM00852">
    <property type="entry name" value="MoCF_biosynth"/>
    <property type="match status" value="1"/>
</dbReference>
<comment type="similarity">
    <text evidence="4 11">Belongs to the MoeA family.</text>
</comment>
<dbReference type="NCBIfam" id="TIGR00177">
    <property type="entry name" value="molyb_syn"/>
    <property type="match status" value="1"/>
</dbReference>
<evidence type="ECO:0000313" key="13">
    <source>
        <dbReference type="EMBL" id="PWQ92963.1"/>
    </source>
</evidence>
<evidence type="ECO:0000256" key="6">
    <source>
        <dbReference type="ARBA" id="ARBA00022679"/>
    </source>
</evidence>
<comment type="caution">
    <text evidence="13">The sequence shown here is derived from an EMBL/GenBank/DDBJ whole genome shotgun (WGS) entry which is preliminary data.</text>
</comment>
<keyword evidence="8 11" id="KW-0460">Magnesium</keyword>
<comment type="cofactor">
    <cofactor evidence="1 11">
        <name>Mg(2+)</name>
        <dbReference type="ChEBI" id="CHEBI:18420"/>
    </cofactor>
</comment>
<dbReference type="InterPro" id="IPR001453">
    <property type="entry name" value="MoaB/Mog_dom"/>
</dbReference>
<evidence type="ECO:0000256" key="1">
    <source>
        <dbReference type="ARBA" id="ARBA00001946"/>
    </source>
</evidence>
<dbReference type="RefSeq" id="WP_109826951.1">
    <property type="nucleotide sequence ID" value="NZ_QGKL01000044.1"/>
</dbReference>